<keyword evidence="3" id="KW-1185">Reference proteome</keyword>
<dbReference type="Pfam" id="PF00646">
    <property type="entry name" value="F-box"/>
    <property type="match status" value="1"/>
</dbReference>
<proteinExistence type="predicted"/>
<dbReference type="STRING" id="3750.A0A498HWK8"/>
<dbReference type="Pfam" id="PF07734">
    <property type="entry name" value="FBA_1"/>
    <property type="match status" value="1"/>
</dbReference>
<dbReference type="EMBL" id="RDQH01000341">
    <property type="protein sequence ID" value="RXH75190.1"/>
    <property type="molecule type" value="Genomic_DNA"/>
</dbReference>
<evidence type="ECO:0000313" key="3">
    <source>
        <dbReference type="Proteomes" id="UP000290289"/>
    </source>
</evidence>
<dbReference type="Proteomes" id="UP000290289">
    <property type="component" value="Chromosome 15"/>
</dbReference>
<dbReference type="PANTHER" id="PTHR35546:SF25">
    <property type="entry name" value="F-BOX DOMAIN-CONTAINING PROTEIN"/>
    <property type="match status" value="1"/>
</dbReference>
<dbReference type="InterPro" id="IPR001810">
    <property type="entry name" value="F-box_dom"/>
</dbReference>
<dbReference type="SUPFAM" id="SSF81383">
    <property type="entry name" value="F-box domain"/>
    <property type="match status" value="1"/>
</dbReference>
<organism evidence="2 3">
    <name type="scientific">Malus domestica</name>
    <name type="common">Apple</name>
    <name type="synonym">Pyrus malus</name>
    <dbReference type="NCBI Taxonomy" id="3750"/>
    <lineage>
        <taxon>Eukaryota</taxon>
        <taxon>Viridiplantae</taxon>
        <taxon>Streptophyta</taxon>
        <taxon>Embryophyta</taxon>
        <taxon>Tracheophyta</taxon>
        <taxon>Spermatophyta</taxon>
        <taxon>Magnoliopsida</taxon>
        <taxon>eudicotyledons</taxon>
        <taxon>Gunneridae</taxon>
        <taxon>Pentapetalae</taxon>
        <taxon>rosids</taxon>
        <taxon>fabids</taxon>
        <taxon>Rosales</taxon>
        <taxon>Rosaceae</taxon>
        <taxon>Amygdaloideae</taxon>
        <taxon>Maleae</taxon>
        <taxon>Malus</taxon>
    </lineage>
</organism>
<evidence type="ECO:0000259" key="1">
    <source>
        <dbReference type="SMART" id="SM00256"/>
    </source>
</evidence>
<evidence type="ECO:0000313" key="2">
    <source>
        <dbReference type="EMBL" id="RXH75190.1"/>
    </source>
</evidence>
<protein>
    <recommendedName>
        <fullName evidence="1">F-box domain-containing protein</fullName>
    </recommendedName>
</protein>
<gene>
    <name evidence="2" type="ORF">DVH24_029911</name>
</gene>
<dbReference type="InterPro" id="IPR055290">
    <property type="entry name" value="At3g26010-like"/>
</dbReference>
<dbReference type="SMART" id="SM00256">
    <property type="entry name" value="FBOX"/>
    <property type="match status" value="1"/>
</dbReference>
<name>A0A498HWK8_MALDO</name>
<accession>A0A498HWK8</accession>
<reference evidence="2 3" key="1">
    <citation type="submission" date="2018-10" db="EMBL/GenBank/DDBJ databases">
        <title>A high-quality apple genome assembly.</title>
        <authorList>
            <person name="Hu J."/>
        </authorList>
    </citation>
    <scope>NUCLEOTIDE SEQUENCE [LARGE SCALE GENOMIC DNA]</scope>
    <source>
        <strain evidence="3">cv. HFTH1</strain>
        <tissue evidence="2">Young leaf</tissue>
    </source>
</reference>
<comment type="caution">
    <text evidence="2">The sequence shown here is derived from an EMBL/GenBank/DDBJ whole genome shotgun (WGS) entry which is preliminary data.</text>
</comment>
<sequence>MVGSPAAAVELNDSGTRDLCMCDDLWFNILSRLSQLDLMKCKIVAKSWHRIISDVWLRRFWSQSPIIGLYYRTLWPADDDTYLQLNYVCLHHNYNYWTTFWNNDILEPDKLVVTQVRDVSDSYLDCCNGLILFFNLRTCQFCVFNPITKQHVSVPIACAHEREHFCAALAFDPLESNHYRIVRIDYSPQSKSSGCPVPTPTPTLTLMMDIFSSQSGQWARRGLQLDPNFVDGFKTSKVCRHFVYLRGVLYGLASSQKVLCIDLNTVKARAFELPRVLGDDDKTGATMGCLGVSKDLVCYVTCDSSKTFRFWSYNDRRESGDQWTLKYSAVWKGWVWGSDTMLIPSADIVLKPYAISPNAHVIFYGTSELIFSWDLESHKGQLFDEPMIGKIAPPGYDLPFFTQRAFLIPFYSLGERNIAGSTPLSGSLLKGAQILSAEALPCECDKLDSVQVVSGRSYCNMLIKRRFTFPSEMQLCAGMELPG</sequence>
<dbReference type="AlphaFoldDB" id="A0A498HWK8"/>
<dbReference type="PANTHER" id="PTHR35546">
    <property type="entry name" value="F-BOX PROTEIN INTERACTION DOMAIN PROTEIN-RELATED"/>
    <property type="match status" value="1"/>
</dbReference>
<dbReference type="InterPro" id="IPR036047">
    <property type="entry name" value="F-box-like_dom_sf"/>
</dbReference>
<dbReference type="InterPro" id="IPR006527">
    <property type="entry name" value="F-box-assoc_dom_typ1"/>
</dbReference>
<feature type="domain" description="F-box" evidence="1">
    <location>
        <begin position="21"/>
        <end position="59"/>
    </location>
</feature>